<protein>
    <submittedName>
        <fullName evidence="7">O-antigen ligase family protein</fullName>
    </submittedName>
</protein>
<feature type="transmembrane region" description="Helical" evidence="5">
    <location>
        <begin position="26"/>
        <end position="43"/>
    </location>
</feature>
<proteinExistence type="predicted"/>
<evidence type="ECO:0000259" key="6">
    <source>
        <dbReference type="Pfam" id="PF04932"/>
    </source>
</evidence>
<dbReference type="PANTHER" id="PTHR37422:SF13">
    <property type="entry name" value="LIPOPOLYSACCHARIDE BIOSYNTHESIS PROTEIN PA4999-RELATED"/>
    <property type="match status" value="1"/>
</dbReference>
<keyword evidence="4 5" id="KW-0472">Membrane</keyword>
<feature type="transmembrane region" description="Helical" evidence="5">
    <location>
        <begin position="221"/>
        <end position="238"/>
    </location>
</feature>
<keyword evidence="8" id="KW-1185">Reference proteome</keyword>
<dbReference type="EMBL" id="JBDIVE010000006">
    <property type="protein sequence ID" value="MEN3069236.1"/>
    <property type="molecule type" value="Genomic_DNA"/>
</dbReference>
<evidence type="ECO:0000256" key="4">
    <source>
        <dbReference type="ARBA" id="ARBA00023136"/>
    </source>
</evidence>
<comment type="caution">
    <text evidence="7">The sequence shown here is derived from an EMBL/GenBank/DDBJ whole genome shotgun (WGS) entry which is preliminary data.</text>
</comment>
<reference evidence="7 8" key="1">
    <citation type="journal article" date="2018" name="Int. J. Syst. Evol. Microbiol.">
        <title>Uliginosibacterium sediminicola sp. nov., isolated from freshwater sediment.</title>
        <authorList>
            <person name="Hwang W.M."/>
            <person name="Kim S.M."/>
            <person name="Kang K."/>
            <person name="Ahn T.Y."/>
        </authorList>
    </citation>
    <scope>NUCLEOTIDE SEQUENCE [LARGE SCALE GENOMIC DNA]</scope>
    <source>
        <strain evidence="7 8">M1-21</strain>
    </source>
</reference>
<feature type="transmembrane region" description="Helical" evidence="5">
    <location>
        <begin position="55"/>
        <end position="76"/>
    </location>
</feature>
<evidence type="ECO:0000256" key="5">
    <source>
        <dbReference type="SAM" id="Phobius"/>
    </source>
</evidence>
<dbReference type="GO" id="GO:0016874">
    <property type="term" value="F:ligase activity"/>
    <property type="evidence" value="ECO:0007669"/>
    <property type="project" value="UniProtKB-KW"/>
</dbReference>
<feature type="transmembrane region" description="Helical" evidence="5">
    <location>
        <begin position="371"/>
        <end position="390"/>
    </location>
</feature>
<evidence type="ECO:0000313" key="7">
    <source>
        <dbReference type="EMBL" id="MEN3069236.1"/>
    </source>
</evidence>
<accession>A0ABU9Z099</accession>
<evidence type="ECO:0000313" key="8">
    <source>
        <dbReference type="Proteomes" id="UP001410394"/>
    </source>
</evidence>
<feature type="transmembrane region" description="Helical" evidence="5">
    <location>
        <begin position="101"/>
        <end position="119"/>
    </location>
</feature>
<feature type="transmembrane region" description="Helical" evidence="5">
    <location>
        <begin position="402"/>
        <end position="420"/>
    </location>
</feature>
<dbReference type="Proteomes" id="UP001410394">
    <property type="component" value="Unassembled WGS sequence"/>
</dbReference>
<dbReference type="InterPro" id="IPR051533">
    <property type="entry name" value="WaaL-like"/>
</dbReference>
<name>A0ABU9Z099_9RHOO</name>
<gene>
    <name evidence="7" type="ORF">ABDB84_12165</name>
</gene>
<organism evidence="7 8">
    <name type="scientific">Uliginosibacterium sediminicola</name>
    <dbReference type="NCBI Taxonomy" id="2024550"/>
    <lineage>
        <taxon>Bacteria</taxon>
        <taxon>Pseudomonadati</taxon>
        <taxon>Pseudomonadota</taxon>
        <taxon>Betaproteobacteria</taxon>
        <taxon>Rhodocyclales</taxon>
        <taxon>Zoogloeaceae</taxon>
        <taxon>Uliginosibacterium</taxon>
    </lineage>
</organism>
<evidence type="ECO:0000256" key="2">
    <source>
        <dbReference type="ARBA" id="ARBA00022692"/>
    </source>
</evidence>
<evidence type="ECO:0000256" key="1">
    <source>
        <dbReference type="ARBA" id="ARBA00004141"/>
    </source>
</evidence>
<keyword evidence="2 5" id="KW-0812">Transmembrane</keyword>
<dbReference type="RefSeq" id="WP_345920008.1">
    <property type="nucleotide sequence ID" value="NZ_JBDIVE010000006.1"/>
</dbReference>
<evidence type="ECO:0000256" key="3">
    <source>
        <dbReference type="ARBA" id="ARBA00022989"/>
    </source>
</evidence>
<comment type="subcellular location">
    <subcellularLocation>
        <location evidence="1">Membrane</location>
        <topology evidence="1">Multi-pass membrane protein</topology>
    </subcellularLocation>
</comment>
<keyword evidence="3 5" id="KW-1133">Transmembrane helix</keyword>
<sequence length="455" mass="50763">MFLVLLVWAPLPLASNRSWALGLLSMWVWLLLLASIYSHLRSGRSVLSELKQVKWPLMCLGGFAMLVTVQLVSAALGGADDGNTWPIIEIVTLDPFNTREYLLATLCYLGAFVLVQLILRNESDVLWVLVTLVFSGVLQSLIAILLFASKAEYKYFFMQFTQGERVSGTFANWDHLAGYLEMCLSLGIGLMLSHSSGSAVGRSSLRDRVVAALKFSLSVKMLVRLMLIVMVIALVLTHSRMGNAAFFISLLLVGTCGMFANKKIRKSAFWLVLSLIVVDVLIVGQWIGVERVVQRIQGTALSAENARGEETLEQRMLPARQSLPALMERPWLGFGGATFYTVFPRFKQQNLPPYYDHAHNDYIEIAMDTGFSGLSMLAMLVLLTLWRLRIFWSATQPRLNRGVAFGVSMAILCELIHSFVDFNFQIPANALTFTVVIALVWVLNPSYSRFNASIT</sequence>
<dbReference type="Pfam" id="PF04932">
    <property type="entry name" value="Wzy_C"/>
    <property type="match status" value="1"/>
</dbReference>
<dbReference type="PANTHER" id="PTHR37422">
    <property type="entry name" value="TEICHURONIC ACID BIOSYNTHESIS PROTEIN TUAE"/>
    <property type="match status" value="1"/>
</dbReference>
<feature type="transmembrane region" description="Helical" evidence="5">
    <location>
        <begin position="268"/>
        <end position="287"/>
    </location>
</feature>
<feature type="transmembrane region" description="Helical" evidence="5">
    <location>
        <begin position="176"/>
        <end position="200"/>
    </location>
</feature>
<feature type="transmembrane region" description="Helical" evidence="5">
    <location>
        <begin position="126"/>
        <end position="148"/>
    </location>
</feature>
<keyword evidence="7" id="KW-0436">Ligase</keyword>
<feature type="domain" description="O-antigen ligase-related" evidence="6">
    <location>
        <begin position="226"/>
        <end position="377"/>
    </location>
</feature>
<feature type="transmembrane region" description="Helical" evidence="5">
    <location>
        <begin position="244"/>
        <end position="261"/>
    </location>
</feature>
<feature type="transmembrane region" description="Helical" evidence="5">
    <location>
        <begin position="426"/>
        <end position="443"/>
    </location>
</feature>
<dbReference type="InterPro" id="IPR007016">
    <property type="entry name" value="O-antigen_ligase-rel_domated"/>
</dbReference>